<feature type="chain" id="PRO_5015665809" evidence="1">
    <location>
        <begin position="26"/>
        <end position="171"/>
    </location>
</feature>
<organism evidence="3 4">
    <name type="scientific">Proteobacteria bacterium 228</name>
    <dbReference type="NCBI Taxonomy" id="2083153"/>
    <lineage>
        <taxon>Bacteria</taxon>
        <taxon>Pseudomonadati</taxon>
        <taxon>Pseudomonadota</taxon>
    </lineage>
</organism>
<reference evidence="3 4" key="1">
    <citation type="submission" date="2018-02" db="EMBL/GenBank/DDBJ databases">
        <title>novel marine gammaproteobacteria from coastal saline agro ecosystem.</title>
        <authorList>
            <person name="Krishnan R."/>
            <person name="Ramesh Kumar N."/>
        </authorList>
    </citation>
    <scope>NUCLEOTIDE SEQUENCE [LARGE SCALE GENOMIC DNA]</scope>
    <source>
        <strain evidence="3 4">228</strain>
    </source>
</reference>
<dbReference type="EMBL" id="PRLP01000106">
    <property type="protein sequence ID" value="PPC75207.1"/>
    <property type="molecule type" value="Genomic_DNA"/>
</dbReference>
<evidence type="ECO:0000259" key="2">
    <source>
        <dbReference type="Pfam" id="PF00174"/>
    </source>
</evidence>
<dbReference type="Proteomes" id="UP000238196">
    <property type="component" value="Unassembled WGS sequence"/>
</dbReference>
<dbReference type="InterPro" id="IPR036374">
    <property type="entry name" value="OxRdtase_Mopterin-bd_sf"/>
</dbReference>
<dbReference type="Gene3D" id="3.90.420.10">
    <property type="entry name" value="Oxidoreductase, molybdopterin-binding domain"/>
    <property type="match status" value="1"/>
</dbReference>
<dbReference type="SUPFAM" id="SSF56524">
    <property type="entry name" value="Oxidoreductase molybdopterin-binding domain"/>
    <property type="match status" value="1"/>
</dbReference>
<evidence type="ECO:0000313" key="3">
    <source>
        <dbReference type="EMBL" id="PPC75207.1"/>
    </source>
</evidence>
<protein>
    <submittedName>
        <fullName evidence="3">Molybdopterin-binding oxidoreductase</fullName>
    </submittedName>
</protein>
<dbReference type="Pfam" id="PF00174">
    <property type="entry name" value="Oxidored_molyb"/>
    <property type="match status" value="1"/>
</dbReference>
<accession>A0A2S5KK31</accession>
<sequence length="171" mass="18653">MRRLGLAVGTTLLAALMVFSYMARASDFPAPMDDVILTVSGDIKANSGKDVDFDRAMLAALPQSEINTGTPWTEGVHNYKGVLLKDLLKAVDSQGKEIIARALNDYQTTLTTQHVDKDGALVAMEEDGQALTVRNKGPLWVIFPLTDHPELNVPSIHSAMIWQLRAIVVNP</sequence>
<feature type="signal peptide" evidence="1">
    <location>
        <begin position="1"/>
        <end position="25"/>
    </location>
</feature>
<evidence type="ECO:0000313" key="4">
    <source>
        <dbReference type="Proteomes" id="UP000238196"/>
    </source>
</evidence>
<proteinExistence type="predicted"/>
<dbReference type="AlphaFoldDB" id="A0A2S5KK31"/>
<dbReference type="InterPro" id="IPR000572">
    <property type="entry name" value="OxRdtase_Mopterin-bd_dom"/>
</dbReference>
<evidence type="ECO:0000256" key="1">
    <source>
        <dbReference type="SAM" id="SignalP"/>
    </source>
</evidence>
<gene>
    <name evidence="3" type="ORF">C4K68_21450</name>
</gene>
<name>A0A2S5KK31_9PROT</name>
<comment type="caution">
    <text evidence="3">The sequence shown here is derived from an EMBL/GenBank/DDBJ whole genome shotgun (WGS) entry which is preliminary data.</text>
</comment>
<keyword evidence="1" id="KW-0732">Signal</keyword>
<feature type="domain" description="Oxidoreductase molybdopterin-binding" evidence="2">
    <location>
        <begin position="67"/>
        <end position="144"/>
    </location>
</feature>